<sequence>MNMTTPLVLTGVNVTLAPLELRHAEDLYEAGRFPDIWGLTQGRIQSLEDAKEYVSKALEQKNAFPFVIVEQKTQKAVGSTRFYDISIPNKSLEIGSTWLTPAMWRTSINTEAKYLLLKYCFETAGAIRVQLKTDSRNGRSQKAIERLGAVKEGVLRNHMILPDGYVRDTIYYSILDREWPAVKARLEGFLKSYID</sequence>
<dbReference type="EMBL" id="BJMH01000004">
    <property type="protein sequence ID" value="GEB31498.1"/>
    <property type="molecule type" value="Genomic_DNA"/>
</dbReference>
<evidence type="ECO:0000313" key="3">
    <source>
        <dbReference type="Proteomes" id="UP000316882"/>
    </source>
</evidence>
<dbReference type="PANTHER" id="PTHR43610:SF1">
    <property type="entry name" value="N-ACETYLTRANSFERASE DOMAIN-CONTAINING PROTEIN"/>
    <property type="match status" value="1"/>
</dbReference>
<accession>A0A4Y3PJR5</accession>
<feature type="domain" description="N-acetyltransferase" evidence="1">
    <location>
        <begin position="19"/>
        <end position="177"/>
    </location>
</feature>
<dbReference type="SUPFAM" id="SSF55729">
    <property type="entry name" value="Acyl-CoA N-acyltransferases (Nat)"/>
    <property type="match status" value="1"/>
</dbReference>
<dbReference type="Proteomes" id="UP000316882">
    <property type="component" value="Unassembled WGS sequence"/>
</dbReference>
<evidence type="ECO:0000313" key="2">
    <source>
        <dbReference type="EMBL" id="GEB31498.1"/>
    </source>
</evidence>
<organism evidence="2 3">
    <name type="scientific">Brevibacillus parabrevis</name>
    <dbReference type="NCBI Taxonomy" id="54914"/>
    <lineage>
        <taxon>Bacteria</taxon>
        <taxon>Bacillati</taxon>
        <taxon>Bacillota</taxon>
        <taxon>Bacilli</taxon>
        <taxon>Bacillales</taxon>
        <taxon>Paenibacillaceae</taxon>
        <taxon>Brevibacillus</taxon>
    </lineage>
</organism>
<proteinExistence type="predicted"/>
<dbReference type="RefSeq" id="WP_122965747.1">
    <property type="nucleotide sequence ID" value="NZ_BJMH01000004.1"/>
</dbReference>
<gene>
    <name evidence="2" type="ORF">BPA01_10780</name>
</gene>
<protein>
    <submittedName>
        <fullName evidence="2">N-acetyltransferase</fullName>
    </submittedName>
</protein>
<keyword evidence="2" id="KW-0808">Transferase</keyword>
<dbReference type="Pfam" id="PF13302">
    <property type="entry name" value="Acetyltransf_3"/>
    <property type="match status" value="1"/>
</dbReference>
<name>A0A4Y3PJR5_BREPA</name>
<dbReference type="PANTHER" id="PTHR43610">
    <property type="entry name" value="BLL6696 PROTEIN"/>
    <property type="match status" value="1"/>
</dbReference>
<dbReference type="PROSITE" id="PS51186">
    <property type="entry name" value="GNAT"/>
    <property type="match status" value="1"/>
</dbReference>
<dbReference type="InterPro" id="IPR000182">
    <property type="entry name" value="GNAT_dom"/>
</dbReference>
<dbReference type="AlphaFoldDB" id="A0A4Y3PJR5"/>
<dbReference type="Gene3D" id="3.40.630.30">
    <property type="match status" value="1"/>
</dbReference>
<evidence type="ECO:0000259" key="1">
    <source>
        <dbReference type="PROSITE" id="PS51186"/>
    </source>
</evidence>
<keyword evidence="3" id="KW-1185">Reference proteome</keyword>
<comment type="caution">
    <text evidence="2">The sequence shown here is derived from an EMBL/GenBank/DDBJ whole genome shotgun (WGS) entry which is preliminary data.</text>
</comment>
<dbReference type="InterPro" id="IPR016181">
    <property type="entry name" value="Acyl_CoA_acyltransferase"/>
</dbReference>
<reference evidence="2 3" key="1">
    <citation type="submission" date="2019-06" db="EMBL/GenBank/DDBJ databases">
        <title>Whole genome shotgun sequence of Brevibacillus parabrevis NBRC 12334.</title>
        <authorList>
            <person name="Hosoyama A."/>
            <person name="Uohara A."/>
            <person name="Ohji S."/>
            <person name="Ichikawa N."/>
        </authorList>
    </citation>
    <scope>NUCLEOTIDE SEQUENCE [LARGE SCALE GENOMIC DNA]</scope>
    <source>
        <strain evidence="2 3">NBRC 12334</strain>
    </source>
</reference>
<dbReference type="GO" id="GO:0016747">
    <property type="term" value="F:acyltransferase activity, transferring groups other than amino-acyl groups"/>
    <property type="evidence" value="ECO:0007669"/>
    <property type="project" value="InterPro"/>
</dbReference>